<dbReference type="GO" id="GO:0016779">
    <property type="term" value="F:nucleotidyltransferase activity"/>
    <property type="evidence" value="ECO:0007669"/>
    <property type="project" value="UniProtKB-KW"/>
</dbReference>
<accession>A0ABZ0B9V2</accession>
<dbReference type="CDD" id="cd02523">
    <property type="entry name" value="PC_cytidylyltransferase"/>
    <property type="match status" value="1"/>
</dbReference>
<keyword evidence="5" id="KW-1185">Reference proteome</keyword>
<evidence type="ECO:0000256" key="2">
    <source>
        <dbReference type="ARBA" id="ARBA00022695"/>
    </source>
</evidence>
<organism evidence="4 5">
    <name type="scientific">Stakelama saccharophila</name>
    <dbReference type="NCBI Taxonomy" id="3075605"/>
    <lineage>
        <taxon>Bacteria</taxon>
        <taxon>Pseudomonadati</taxon>
        <taxon>Pseudomonadota</taxon>
        <taxon>Alphaproteobacteria</taxon>
        <taxon>Sphingomonadales</taxon>
        <taxon>Sphingomonadaceae</taxon>
        <taxon>Stakelama</taxon>
    </lineage>
</organism>
<reference evidence="4 5" key="1">
    <citation type="submission" date="2023-09" db="EMBL/GenBank/DDBJ databases">
        <authorList>
            <person name="Rey-Velasco X."/>
        </authorList>
    </citation>
    <scope>NUCLEOTIDE SEQUENCE [LARGE SCALE GENOMIC DNA]</scope>
    <source>
        <strain evidence="4 5">W311</strain>
    </source>
</reference>
<dbReference type="SUPFAM" id="SSF53448">
    <property type="entry name" value="Nucleotide-diphospho-sugar transferases"/>
    <property type="match status" value="1"/>
</dbReference>
<dbReference type="Proteomes" id="UP001302249">
    <property type="component" value="Chromosome"/>
</dbReference>
<dbReference type="EMBL" id="CP135076">
    <property type="protein sequence ID" value="WNO54063.1"/>
    <property type="molecule type" value="Genomic_DNA"/>
</dbReference>
<dbReference type="InterPro" id="IPR029044">
    <property type="entry name" value="Nucleotide-diphossugar_trans"/>
</dbReference>
<proteinExistence type="predicted"/>
<dbReference type="InterPro" id="IPR005835">
    <property type="entry name" value="NTP_transferase_dom"/>
</dbReference>
<gene>
    <name evidence="4" type="ORF">RPR59_02045</name>
</gene>
<evidence type="ECO:0000259" key="3">
    <source>
        <dbReference type="Pfam" id="PF00483"/>
    </source>
</evidence>
<dbReference type="PANTHER" id="PTHR43584:SF8">
    <property type="entry name" value="N-ACETYLMURAMATE ALPHA-1-PHOSPHATE URIDYLYLTRANSFERASE"/>
    <property type="match status" value="1"/>
</dbReference>
<feature type="domain" description="Nucleotidyl transferase" evidence="3">
    <location>
        <begin position="2"/>
        <end position="66"/>
    </location>
</feature>
<evidence type="ECO:0000313" key="5">
    <source>
        <dbReference type="Proteomes" id="UP001302249"/>
    </source>
</evidence>
<dbReference type="RefSeq" id="WP_313916156.1">
    <property type="nucleotide sequence ID" value="NZ_CP135076.1"/>
</dbReference>
<evidence type="ECO:0000313" key="4">
    <source>
        <dbReference type="EMBL" id="WNO54063.1"/>
    </source>
</evidence>
<dbReference type="InterPro" id="IPR050065">
    <property type="entry name" value="GlmU-like"/>
</dbReference>
<dbReference type="Gene3D" id="3.90.550.10">
    <property type="entry name" value="Spore Coat Polysaccharide Biosynthesis Protein SpsA, Chain A"/>
    <property type="match status" value="1"/>
</dbReference>
<keyword evidence="2 4" id="KW-0548">Nucleotidyltransferase</keyword>
<dbReference type="PANTHER" id="PTHR43584">
    <property type="entry name" value="NUCLEOTIDYL TRANSFERASE"/>
    <property type="match status" value="1"/>
</dbReference>
<name>A0ABZ0B9V2_9SPHN</name>
<dbReference type="Pfam" id="PF00483">
    <property type="entry name" value="NTP_transferase"/>
    <property type="match status" value="1"/>
</dbReference>
<sequence length="242" mass="25807">MKGIILSAGQGSRLLPLTATMPKCLVEVGGASILDHQLHALAAAGMGEAVIVGGYRIGQIAEHLEAARPPLPTRLVFNPFWAVASSIGSVWAARPHLDGDFCLMNGDTVFDAAVIADAGKRAEEGVSLLIDPVERLEPDDMRVAFDHGLVGDVAKHLAEEATTHRSLGVILARGAGSDRYRTGLETVIAGPNGTMAYHHAIIAHIAREGMVHGIVNRGGCWREVDRPEDIESWMHDHEAAAR</sequence>
<evidence type="ECO:0000256" key="1">
    <source>
        <dbReference type="ARBA" id="ARBA00022679"/>
    </source>
</evidence>
<protein>
    <submittedName>
        <fullName evidence="4">Phosphocholine cytidylyltransferase family protein</fullName>
    </submittedName>
</protein>
<keyword evidence="1" id="KW-0808">Transferase</keyword>